<dbReference type="InterPro" id="IPR057365">
    <property type="entry name" value="URGCP"/>
</dbReference>
<dbReference type="InterPro" id="IPR058641">
    <property type="entry name" value="GVIN1_dom"/>
</dbReference>
<dbReference type="PANTHER" id="PTHR14819:SF9">
    <property type="entry name" value="UP-REGULATOR OF CELL PROLIFERATION-LIKE"/>
    <property type="match status" value="1"/>
</dbReference>
<proteinExistence type="inferred from homology"/>
<evidence type="ECO:0000313" key="4">
    <source>
        <dbReference type="Proteomes" id="UP000261540"/>
    </source>
</evidence>
<organism evidence="3 4">
    <name type="scientific">Paramormyrops kingsleyae</name>
    <dbReference type="NCBI Taxonomy" id="1676925"/>
    <lineage>
        <taxon>Eukaryota</taxon>
        <taxon>Metazoa</taxon>
        <taxon>Chordata</taxon>
        <taxon>Craniata</taxon>
        <taxon>Vertebrata</taxon>
        <taxon>Euteleostomi</taxon>
        <taxon>Actinopterygii</taxon>
        <taxon>Neopterygii</taxon>
        <taxon>Teleostei</taxon>
        <taxon>Osteoglossocephala</taxon>
        <taxon>Osteoglossomorpha</taxon>
        <taxon>Osteoglossiformes</taxon>
        <taxon>Mormyridae</taxon>
        <taxon>Paramormyrops</taxon>
    </lineage>
</organism>
<keyword evidence="4" id="KW-1185">Reference proteome</keyword>
<feature type="domain" description="VLIG-type G" evidence="2">
    <location>
        <begin position="611"/>
        <end position="855"/>
    </location>
</feature>
<comment type="similarity">
    <text evidence="1">Belongs to the TRAFAC class dynamin-like GTPase superfamily. Very large inducible GTPase (VLIG) family.</text>
</comment>
<dbReference type="GeneTree" id="ENSGT00940000154390"/>
<reference evidence="3" key="1">
    <citation type="submission" date="2025-08" db="UniProtKB">
        <authorList>
            <consortium name="Ensembl"/>
        </authorList>
    </citation>
    <scope>IDENTIFICATION</scope>
</reference>
<evidence type="ECO:0000259" key="2">
    <source>
        <dbReference type="PROSITE" id="PS51717"/>
    </source>
</evidence>
<dbReference type="InterPro" id="IPR030383">
    <property type="entry name" value="G_VLIG_dom"/>
</dbReference>
<reference evidence="3" key="2">
    <citation type="submission" date="2025-09" db="UniProtKB">
        <authorList>
            <consortium name="Ensembl"/>
        </authorList>
    </citation>
    <scope>IDENTIFICATION</scope>
</reference>
<accession>A0A3B3SQT6</accession>
<evidence type="ECO:0000313" key="3">
    <source>
        <dbReference type="Ensembl" id="ENSPKIP00000032690.1"/>
    </source>
</evidence>
<dbReference type="Pfam" id="PF25974">
    <property type="entry name" value="URGCP_9th"/>
    <property type="match status" value="1"/>
</dbReference>
<dbReference type="Proteomes" id="UP000261540">
    <property type="component" value="Unplaced"/>
</dbReference>
<dbReference type="PANTHER" id="PTHR14819">
    <property type="entry name" value="GTP-BINDING"/>
    <property type="match status" value="1"/>
</dbReference>
<dbReference type="Pfam" id="PF25496">
    <property type="entry name" value="URGCP"/>
    <property type="match status" value="1"/>
</dbReference>
<dbReference type="GO" id="GO:0005525">
    <property type="term" value="F:GTP binding"/>
    <property type="evidence" value="ECO:0007669"/>
    <property type="project" value="InterPro"/>
</dbReference>
<evidence type="ECO:0000256" key="1">
    <source>
        <dbReference type="ARBA" id="ARBA00006828"/>
    </source>
</evidence>
<dbReference type="PROSITE" id="PS51717">
    <property type="entry name" value="G_VLIG"/>
    <property type="match status" value="1"/>
</dbReference>
<name>A0A3B3SQT6_9TELE</name>
<dbReference type="Gene3D" id="3.40.50.300">
    <property type="entry name" value="P-loop containing nucleotide triphosphate hydrolases"/>
    <property type="match status" value="1"/>
</dbReference>
<protein>
    <submittedName>
        <fullName evidence="3">Upregulator of cell proliferation</fullName>
    </submittedName>
</protein>
<dbReference type="InterPro" id="IPR027417">
    <property type="entry name" value="P-loop_NTPase"/>
</dbReference>
<dbReference type="InterPro" id="IPR052986">
    <property type="entry name" value="VLIG_GTPase"/>
</dbReference>
<sequence length="1578" mass="182128">SENRPKFVCRSSVTLHFVSVARKVHDLRKILCKLGLEKYYPNKLSLQCLLKITSDSSTDAASDSGRALPMRFLKRLMMLNAECRSIVAQTEDDDDDDDDGESDTVNPLDLVTVLFHCADSFLQQAMMLKMSMCQFALPLLLPPGSGSQCTLMLWAMLDIRKEWRPHYLLDTKGFEEDSIVNVSMPFISFVRLRECSLPKSQLLNEIMSKAQQMHNIFTHIDMEAGNVHRYIADGLVEITWYLPCGNKNLDIFREPLTVANLRGDICSSETQFAFLTKVSSAIFVFLDQAEEAEIKLLSSIKNTASKFFLVVKTDRETKRINNPSVEQLISQLDLQSSNIISKSAKDNKSRFSNKLTAAVTHVMQNCKESITLRQISSVAYDLGIQVDEDQTDASRSGKMAAKEVEKTIGVRDVAEYKKNFLPLQGEPWKRLAQLEKEECRLLNSGDQHLETYKAQLQEQIQDIKNKQGNYQTTKPMLSFINALSTSDKQERAFFLKWLSLSLDTHSQKVLSKLRCQLKEAREQKINKDSLARLDQQLLDSSLGIEHYFREMGQIYEAFKGRSNQFSDLPNIAAEILLNGVPLELLDGDASNIPVDWVRDVLMKLHSAVGEKSRLWVVAVLGVQSTGKSTLLNAMFGVQFPVSSGRCTRGAFMLLLKIEEDLREELGCDFILLIDTEGLKSSEMSQLEDSYEHDNQLATLVVGLSDITIINIAMENSTEMKDILQIVVHAFLRMKEVGKKPRCHFVHQNVAGVSAHNKTTAERRQLMDQLDEMVNIAAKMEKQSEVLKFTDVLDYDMEKNNWYIPGLWHGTPPMAPVNTGYSEAVYEFKNHLIEEIKSCKAERHPSQIPEFLEWMRSLWKAVKYENFIFSFRNTLVAHAYDNLCKDFSQWEWEFGKQMLQWVAGAEVQISHFLIENADNLHDLQQFITKIKQNALSELKTEEQKMTEKLKEYYKRKDRHVHLIEKYKVDFFNSIRCLQKEIQHSVNNKLDTTVELERNMIKVRDIHSQHMKMIEEQVSRLLKSCKNTNTQLSDEQLSKEFEKMWTKTVKNITGLKERDIASSVFAKLRKNLERRNVNEDLQNVTSLIDYAGETFEVKSKHLKGNWIKKKLNEFLKKEINAKAQYAINEIIENCQRFVKDLVKSQKDYSDMFTNDLLEKIDHDLVHEKLKTNTKCEVDLKLHICSHAARDFLEMHRRFIKNKDPRQHLEDSKARYLSDFLDLYLEKDHCQRKVTDFVNLCLKPAVTDYINRSLGIDIVDEILTSSHSTEYSSRSYFQFTILKDLLEKDDFQSYVKYILRYEIFVKDWIFMRIINGLSTERSAGKLKNKILAVIMQKIYEAIETSKANSDGQLLPNDMENTSIFVKNLCRTLSKDMRIPMDIVEGVLFQIKSKPLSFTDSLAIKPQDELFKRVFGCGKQCPFCLVPCEAGGKEHNQHFASVHRPQAFGSCRCITTEILCETICTTDIHSENCFKNCDTNGEFHPYKNYHQIINCENCFKNCDTNGEFHPYKNYHSIYPDWTIPPDASIEASDYWKYVLQRYNDRFAEEYKAKPAEIPEAWKQITREKALESLNIAFNIKGS</sequence>
<dbReference type="SUPFAM" id="SSF52540">
    <property type="entry name" value="P-loop containing nucleoside triphosphate hydrolases"/>
    <property type="match status" value="1"/>
</dbReference>
<dbReference type="Pfam" id="PF25683">
    <property type="entry name" value="URGCP_GTPase"/>
    <property type="match status" value="1"/>
</dbReference>
<dbReference type="Ensembl" id="ENSPKIT00000013562.1">
    <property type="protein sequence ID" value="ENSPKIP00000032690.1"/>
    <property type="gene ID" value="ENSPKIG00000012683.1"/>
</dbReference>